<dbReference type="Pfam" id="PF01895">
    <property type="entry name" value="PhoU"/>
    <property type="match status" value="2"/>
</dbReference>
<dbReference type="AlphaFoldDB" id="A8RCT1"/>
<accession>A8RCT1</accession>
<evidence type="ECO:0000256" key="6">
    <source>
        <dbReference type="SAM" id="Phobius"/>
    </source>
</evidence>
<keyword evidence="3 6" id="KW-0812">Transmembrane</keyword>
<dbReference type="NCBIfam" id="NF037997">
    <property type="entry name" value="Na_Pi_symport"/>
    <property type="match status" value="1"/>
</dbReference>
<reference evidence="8 9" key="2">
    <citation type="submission" date="2007-09" db="EMBL/GenBank/DDBJ databases">
        <authorList>
            <person name="Fulton L."/>
            <person name="Clifton S."/>
            <person name="Fulton B."/>
            <person name="Xu J."/>
            <person name="Minx P."/>
            <person name="Pepin K.H."/>
            <person name="Johnson M."/>
            <person name="Thiruvilangam P."/>
            <person name="Bhonagiri V."/>
            <person name="Nash W.E."/>
            <person name="Mardis E.R."/>
            <person name="Wilson R.K."/>
        </authorList>
    </citation>
    <scope>NUCLEOTIDE SEQUENCE [LARGE SCALE GENOMIC DNA]</scope>
    <source>
        <strain evidence="8 9">DSM 3991</strain>
    </source>
</reference>
<keyword evidence="4 6" id="KW-1133">Transmembrane helix</keyword>
<proteinExistence type="predicted"/>
<sequence>MEVSFMSFDIVLGLLGGLALFLYGMQMMSSGLEGAAGDKMRGILERLTSNRILGVLVGAGITTVIQSSSATTVMVVGFVNANMMRLSQAVWVIMGANIGATTTGLLVALDVGALAPLFAAIGVFMTVFSKKPKVGYYGSCIAGLGILFIGMNMMSDSMMPLRDWPLFTEIITHFSNPLIGIIVGAGFTALIQSSGASVGILQALAMTGAIGLSDAVYVLFGQNIGTCITSIMASIGTSRQAKQTTILHLSFNLIGTVIFTLICMFTPLTEIVASWTPGNAAGQIANMHVLFNISTTLLLLPFGNQLAKMAQRILPETHEEAPVSSENLPLIFVDVHNISSIPIAISNLRKEALIMLKMCETNLLNAIEMLVGANHDQEKIRSREKRINFITMEMTNYMTQVSQLNMNDIDTTTCNALYKSYADIERIGDHAINILQYSDSKSDQYLTSTELVKDELMQLKELLEKSFSLLLRSRFDDSEYAFEKISRIEDRIDELTFAYRQAQIDRLKNRKVSANDCVVYSEIMTDIERVSDHIMNIVEECQRCNFALFNDETMKEQIA</sequence>
<dbReference type="eggNOG" id="COG1283">
    <property type="taxonomic scope" value="Bacteria"/>
</dbReference>
<dbReference type="GO" id="GO:0005886">
    <property type="term" value="C:plasma membrane"/>
    <property type="evidence" value="ECO:0007669"/>
    <property type="project" value="UniProtKB-SubCell"/>
</dbReference>
<feature type="domain" description="PhoU" evidence="7">
    <location>
        <begin position="355"/>
        <end position="436"/>
    </location>
</feature>
<evidence type="ECO:0000256" key="2">
    <source>
        <dbReference type="ARBA" id="ARBA00022475"/>
    </source>
</evidence>
<feature type="domain" description="PhoU" evidence="7">
    <location>
        <begin position="457"/>
        <end position="540"/>
    </location>
</feature>
<feature type="transmembrane region" description="Helical" evidence="6">
    <location>
        <begin position="58"/>
        <end position="83"/>
    </location>
</feature>
<feature type="transmembrane region" description="Helical" evidence="6">
    <location>
        <begin position="280"/>
        <end position="302"/>
    </location>
</feature>
<evidence type="ECO:0000259" key="7">
    <source>
        <dbReference type="Pfam" id="PF01895"/>
    </source>
</evidence>
<dbReference type="InterPro" id="IPR003841">
    <property type="entry name" value="Na/Pi_transpt"/>
</dbReference>
<comment type="subcellular location">
    <subcellularLocation>
        <location evidence="1">Cell membrane</location>
        <topology evidence="1">Multi-pass membrane protein</topology>
    </subcellularLocation>
</comment>
<dbReference type="SUPFAM" id="SSF109755">
    <property type="entry name" value="PhoU-like"/>
    <property type="match status" value="1"/>
</dbReference>
<feature type="transmembrane region" description="Helical" evidence="6">
    <location>
        <begin position="104"/>
        <end position="128"/>
    </location>
</feature>
<protein>
    <submittedName>
        <fullName evidence="8">Na/Pi-cotransporter II-like protein</fullName>
    </submittedName>
</protein>
<organism evidence="8 9">
    <name type="scientific">Amedibacillus dolichus DSM 3991</name>
    <dbReference type="NCBI Taxonomy" id="428127"/>
    <lineage>
        <taxon>Bacteria</taxon>
        <taxon>Bacillati</taxon>
        <taxon>Bacillota</taxon>
        <taxon>Erysipelotrichia</taxon>
        <taxon>Erysipelotrichales</taxon>
        <taxon>Erysipelotrichaceae</taxon>
        <taxon>Amedibacillus</taxon>
    </lineage>
</organism>
<evidence type="ECO:0000313" key="9">
    <source>
        <dbReference type="Proteomes" id="UP000004090"/>
    </source>
</evidence>
<feature type="transmembrane region" description="Helical" evidence="6">
    <location>
        <begin position="134"/>
        <end position="153"/>
    </location>
</feature>
<keyword evidence="2" id="KW-1003">Cell membrane</keyword>
<keyword evidence="5 6" id="KW-0472">Membrane</keyword>
<feature type="transmembrane region" description="Helical" evidence="6">
    <location>
        <begin position="247"/>
        <end position="268"/>
    </location>
</feature>
<evidence type="ECO:0000256" key="5">
    <source>
        <dbReference type="ARBA" id="ARBA00023136"/>
    </source>
</evidence>
<dbReference type="InterPro" id="IPR026022">
    <property type="entry name" value="PhoU_dom"/>
</dbReference>
<gene>
    <name evidence="8" type="ORF">EUBDOL_01494</name>
</gene>
<dbReference type="GO" id="GO:0005436">
    <property type="term" value="F:sodium:phosphate symporter activity"/>
    <property type="evidence" value="ECO:0007669"/>
    <property type="project" value="InterPro"/>
</dbReference>
<dbReference type="InterPro" id="IPR038078">
    <property type="entry name" value="PhoU-like_sf"/>
</dbReference>
<reference evidence="8 9" key="1">
    <citation type="submission" date="2007-09" db="EMBL/GenBank/DDBJ databases">
        <title>Draft genome sequence of Eubacterium dolichum (DSM 3991).</title>
        <authorList>
            <person name="Sudarsanam P."/>
            <person name="Ley R."/>
            <person name="Guruge J."/>
            <person name="Turnbaugh P.J."/>
            <person name="Mahowald M."/>
            <person name="Liep D."/>
            <person name="Gordon J."/>
        </authorList>
    </citation>
    <scope>NUCLEOTIDE SEQUENCE [LARGE SCALE GENOMIC DNA]</scope>
    <source>
        <strain evidence="8 9">DSM 3991</strain>
    </source>
</reference>
<dbReference type="Gene3D" id="1.20.58.220">
    <property type="entry name" value="Phosphate transport system protein phou homolog 2, domain 2"/>
    <property type="match status" value="1"/>
</dbReference>
<dbReference type="GO" id="GO:0044341">
    <property type="term" value="P:sodium-dependent phosphate transport"/>
    <property type="evidence" value="ECO:0007669"/>
    <property type="project" value="InterPro"/>
</dbReference>
<dbReference type="Pfam" id="PF02690">
    <property type="entry name" value="Na_Pi_cotrans"/>
    <property type="match status" value="2"/>
</dbReference>
<dbReference type="EMBL" id="ABAW02000021">
    <property type="protein sequence ID" value="EDP10895.1"/>
    <property type="molecule type" value="Genomic_DNA"/>
</dbReference>
<dbReference type="Proteomes" id="UP000004090">
    <property type="component" value="Unassembled WGS sequence"/>
</dbReference>
<dbReference type="InterPro" id="IPR004633">
    <property type="entry name" value="NaPi_cotrn-rel/YqeW-like"/>
</dbReference>
<dbReference type="HOGENOM" id="CLU_025623_0_1_9"/>
<dbReference type="NCBIfam" id="TIGR00704">
    <property type="entry name" value="NaPi_cotrn_rel"/>
    <property type="match status" value="1"/>
</dbReference>
<evidence type="ECO:0000256" key="4">
    <source>
        <dbReference type="ARBA" id="ARBA00022989"/>
    </source>
</evidence>
<feature type="transmembrane region" description="Helical" evidence="6">
    <location>
        <begin position="174"/>
        <end position="195"/>
    </location>
</feature>
<dbReference type="PANTHER" id="PTHR10010:SF46">
    <property type="entry name" value="SODIUM-DEPENDENT PHOSPHATE TRANSPORT PROTEIN 2B"/>
    <property type="match status" value="1"/>
</dbReference>
<evidence type="ECO:0000256" key="1">
    <source>
        <dbReference type="ARBA" id="ARBA00004651"/>
    </source>
</evidence>
<dbReference type="PANTHER" id="PTHR10010">
    <property type="entry name" value="SOLUTE CARRIER FAMILY 34 SODIUM PHOSPHATE , MEMBER 2-RELATED"/>
    <property type="match status" value="1"/>
</dbReference>
<evidence type="ECO:0000313" key="8">
    <source>
        <dbReference type="EMBL" id="EDP10895.1"/>
    </source>
</evidence>
<name>A8RCT1_9FIRM</name>
<comment type="caution">
    <text evidence="8">The sequence shown here is derived from an EMBL/GenBank/DDBJ whole genome shotgun (WGS) entry which is preliminary data.</text>
</comment>
<evidence type="ECO:0000256" key="3">
    <source>
        <dbReference type="ARBA" id="ARBA00022692"/>
    </source>
</evidence>